<accession>A0A5J4Q6T5</accession>
<feature type="non-terminal residue" evidence="2">
    <location>
        <position position="116"/>
    </location>
</feature>
<gene>
    <name evidence="2" type="ORF">EZS28_055060</name>
</gene>
<name>A0A5J4Q6T5_9EUKA</name>
<feature type="compositionally biased region" description="Basic and acidic residues" evidence="1">
    <location>
        <begin position="7"/>
        <end position="24"/>
    </location>
</feature>
<comment type="caution">
    <text evidence="2">The sequence shown here is derived from an EMBL/GenBank/DDBJ whole genome shotgun (WGS) entry which is preliminary data.</text>
</comment>
<feature type="compositionally biased region" description="Polar residues" evidence="1">
    <location>
        <begin position="66"/>
        <end position="82"/>
    </location>
</feature>
<evidence type="ECO:0000313" key="3">
    <source>
        <dbReference type="Proteomes" id="UP000324800"/>
    </source>
</evidence>
<organism evidence="2 3">
    <name type="scientific">Streblomastix strix</name>
    <dbReference type="NCBI Taxonomy" id="222440"/>
    <lineage>
        <taxon>Eukaryota</taxon>
        <taxon>Metamonada</taxon>
        <taxon>Preaxostyla</taxon>
        <taxon>Oxymonadida</taxon>
        <taxon>Streblomastigidae</taxon>
        <taxon>Streblomastix</taxon>
    </lineage>
</organism>
<reference evidence="2 3" key="1">
    <citation type="submission" date="2019-03" db="EMBL/GenBank/DDBJ databases">
        <title>Single cell metagenomics reveals metabolic interactions within the superorganism composed of flagellate Streblomastix strix and complex community of Bacteroidetes bacteria on its surface.</title>
        <authorList>
            <person name="Treitli S.C."/>
            <person name="Kolisko M."/>
            <person name="Husnik F."/>
            <person name="Keeling P."/>
            <person name="Hampl V."/>
        </authorList>
    </citation>
    <scope>NUCLEOTIDE SEQUENCE [LARGE SCALE GENOMIC DNA]</scope>
    <source>
        <strain evidence="2">ST1C</strain>
    </source>
</reference>
<dbReference type="AlphaFoldDB" id="A0A5J4Q6T5"/>
<evidence type="ECO:0000256" key="1">
    <source>
        <dbReference type="SAM" id="MobiDB-lite"/>
    </source>
</evidence>
<dbReference type="Proteomes" id="UP000324800">
    <property type="component" value="Unassembled WGS sequence"/>
</dbReference>
<protein>
    <submittedName>
        <fullName evidence="2">Uncharacterized protein</fullName>
    </submittedName>
</protein>
<dbReference type="EMBL" id="SNRW01046530">
    <property type="protein sequence ID" value="KAA6317666.1"/>
    <property type="molecule type" value="Genomic_DNA"/>
</dbReference>
<proteinExistence type="predicted"/>
<sequence length="116" mass="13205">MAPLSTKNDHEAIKDIDEHKIKDSETEDNTDQYKSSDTKESEDASERKKMSESGTEKDKEQKQEENGNGNALNISDQRNDGSASKPEMIKLGQRIRTLIDDGRLNLKRRHTSLDMQ</sequence>
<evidence type="ECO:0000313" key="2">
    <source>
        <dbReference type="EMBL" id="KAA6317666.1"/>
    </source>
</evidence>
<feature type="compositionally biased region" description="Basic and acidic residues" evidence="1">
    <location>
        <begin position="34"/>
        <end position="65"/>
    </location>
</feature>
<feature type="region of interest" description="Disordered" evidence="1">
    <location>
        <begin position="1"/>
        <end position="89"/>
    </location>
</feature>